<accession>A0A9D4SUF5</accession>
<dbReference type="EMBL" id="JABSTV010001251">
    <property type="protein sequence ID" value="KAH7951774.1"/>
    <property type="molecule type" value="Genomic_DNA"/>
</dbReference>
<organism evidence="2 3">
    <name type="scientific">Rhipicephalus sanguineus</name>
    <name type="common">Brown dog tick</name>
    <name type="synonym">Ixodes sanguineus</name>
    <dbReference type="NCBI Taxonomy" id="34632"/>
    <lineage>
        <taxon>Eukaryota</taxon>
        <taxon>Metazoa</taxon>
        <taxon>Ecdysozoa</taxon>
        <taxon>Arthropoda</taxon>
        <taxon>Chelicerata</taxon>
        <taxon>Arachnida</taxon>
        <taxon>Acari</taxon>
        <taxon>Parasitiformes</taxon>
        <taxon>Ixodida</taxon>
        <taxon>Ixodoidea</taxon>
        <taxon>Ixodidae</taxon>
        <taxon>Rhipicephalinae</taxon>
        <taxon>Rhipicephalus</taxon>
        <taxon>Rhipicephalus</taxon>
    </lineage>
</organism>
<dbReference type="VEuPathDB" id="VectorBase:RSAN_050277"/>
<dbReference type="GO" id="GO:0046872">
    <property type="term" value="F:metal ion binding"/>
    <property type="evidence" value="ECO:0007669"/>
    <property type="project" value="InterPro"/>
</dbReference>
<reference evidence="2" key="2">
    <citation type="submission" date="2021-09" db="EMBL/GenBank/DDBJ databases">
        <authorList>
            <person name="Jia N."/>
            <person name="Wang J."/>
            <person name="Shi W."/>
            <person name="Du L."/>
            <person name="Sun Y."/>
            <person name="Zhan W."/>
            <person name="Jiang J."/>
            <person name="Wang Q."/>
            <person name="Zhang B."/>
            <person name="Ji P."/>
            <person name="Sakyi L.B."/>
            <person name="Cui X."/>
            <person name="Yuan T."/>
            <person name="Jiang B."/>
            <person name="Yang W."/>
            <person name="Lam T.T.-Y."/>
            <person name="Chang Q."/>
            <person name="Ding S."/>
            <person name="Wang X."/>
            <person name="Zhu J."/>
            <person name="Ruan X."/>
            <person name="Zhao L."/>
            <person name="Wei J."/>
            <person name="Que T."/>
            <person name="Du C."/>
            <person name="Cheng J."/>
            <person name="Dai P."/>
            <person name="Han X."/>
            <person name="Huang E."/>
            <person name="Gao Y."/>
            <person name="Liu J."/>
            <person name="Shao H."/>
            <person name="Ye R."/>
            <person name="Li L."/>
            <person name="Wei W."/>
            <person name="Wang X."/>
            <person name="Wang C."/>
            <person name="Huo Q."/>
            <person name="Li W."/>
            <person name="Guo W."/>
            <person name="Chen H."/>
            <person name="Chen S."/>
            <person name="Zhou L."/>
            <person name="Zhou L."/>
            <person name="Ni X."/>
            <person name="Tian J."/>
            <person name="Zhou Y."/>
            <person name="Sheng Y."/>
            <person name="Liu T."/>
            <person name="Pan Y."/>
            <person name="Xia L."/>
            <person name="Li J."/>
            <person name="Zhao F."/>
            <person name="Cao W."/>
        </authorList>
    </citation>
    <scope>NUCLEOTIDE SEQUENCE</scope>
    <source>
        <strain evidence="2">Rsan-2018</strain>
        <tissue evidence="2">Larvae</tissue>
    </source>
</reference>
<feature type="domain" description="Lipoxygenase" evidence="1">
    <location>
        <begin position="1"/>
        <end position="70"/>
    </location>
</feature>
<dbReference type="Proteomes" id="UP000821837">
    <property type="component" value="Chromosome 5"/>
</dbReference>
<proteinExistence type="predicted"/>
<dbReference type="GO" id="GO:0016702">
    <property type="term" value="F:oxidoreductase activity, acting on single donors with incorporation of molecular oxygen, incorporation of two atoms of oxygen"/>
    <property type="evidence" value="ECO:0007669"/>
    <property type="project" value="InterPro"/>
</dbReference>
<dbReference type="InterPro" id="IPR013819">
    <property type="entry name" value="LipOase_C"/>
</dbReference>
<dbReference type="PROSITE" id="PS51393">
    <property type="entry name" value="LIPOXYGENASE_3"/>
    <property type="match status" value="1"/>
</dbReference>
<dbReference type="SUPFAM" id="SSF49764">
    <property type="entry name" value="HSP20-like chaperones"/>
    <property type="match status" value="1"/>
</dbReference>
<dbReference type="AlphaFoldDB" id="A0A9D4SUF5"/>
<protein>
    <recommendedName>
        <fullName evidence="1">Lipoxygenase domain-containing protein</fullName>
    </recommendedName>
</protein>
<reference evidence="2" key="1">
    <citation type="journal article" date="2020" name="Cell">
        <title>Large-Scale Comparative Analyses of Tick Genomes Elucidate Their Genetic Diversity and Vector Capacities.</title>
        <authorList>
            <consortium name="Tick Genome and Microbiome Consortium (TIGMIC)"/>
            <person name="Jia N."/>
            <person name="Wang J."/>
            <person name="Shi W."/>
            <person name="Du L."/>
            <person name="Sun Y."/>
            <person name="Zhan W."/>
            <person name="Jiang J.F."/>
            <person name="Wang Q."/>
            <person name="Zhang B."/>
            <person name="Ji P."/>
            <person name="Bell-Sakyi L."/>
            <person name="Cui X.M."/>
            <person name="Yuan T.T."/>
            <person name="Jiang B.G."/>
            <person name="Yang W.F."/>
            <person name="Lam T.T."/>
            <person name="Chang Q.C."/>
            <person name="Ding S.J."/>
            <person name="Wang X.J."/>
            <person name="Zhu J.G."/>
            <person name="Ruan X.D."/>
            <person name="Zhao L."/>
            <person name="Wei J.T."/>
            <person name="Ye R.Z."/>
            <person name="Que T.C."/>
            <person name="Du C.H."/>
            <person name="Zhou Y.H."/>
            <person name="Cheng J.X."/>
            <person name="Dai P.F."/>
            <person name="Guo W.B."/>
            <person name="Han X.H."/>
            <person name="Huang E.J."/>
            <person name="Li L.F."/>
            <person name="Wei W."/>
            <person name="Gao Y.C."/>
            <person name="Liu J.Z."/>
            <person name="Shao H.Z."/>
            <person name="Wang X."/>
            <person name="Wang C.C."/>
            <person name="Yang T.C."/>
            <person name="Huo Q.B."/>
            <person name="Li W."/>
            <person name="Chen H.Y."/>
            <person name="Chen S.E."/>
            <person name="Zhou L.G."/>
            <person name="Ni X.B."/>
            <person name="Tian J.H."/>
            <person name="Sheng Y."/>
            <person name="Liu T."/>
            <person name="Pan Y.S."/>
            <person name="Xia L.Y."/>
            <person name="Li J."/>
            <person name="Zhao F."/>
            <person name="Cao W.C."/>
        </authorList>
    </citation>
    <scope>NUCLEOTIDE SEQUENCE</scope>
    <source>
        <strain evidence="2">Rsan-2018</strain>
    </source>
</reference>
<keyword evidence="3" id="KW-1185">Reference proteome</keyword>
<dbReference type="InterPro" id="IPR008978">
    <property type="entry name" value="HSP20-like_chaperone"/>
</dbReference>
<evidence type="ECO:0000313" key="2">
    <source>
        <dbReference type="EMBL" id="KAH7951774.1"/>
    </source>
</evidence>
<evidence type="ECO:0000259" key="1">
    <source>
        <dbReference type="PROSITE" id="PS51393"/>
    </source>
</evidence>
<evidence type="ECO:0000313" key="3">
    <source>
        <dbReference type="Proteomes" id="UP000821837"/>
    </source>
</evidence>
<gene>
    <name evidence="2" type="ORF">HPB52_012850</name>
</gene>
<dbReference type="Gene3D" id="2.60.40.790">
    <property type="match status" value="1"/>
</dbReference>
<sequence length="70" mass="8152">MTSQNQARVTINTNHLKVELLDLATKTWSVHVNLEKATELWWERLLVNEPKINIRAIDPTKPFEDLDPES</sequence>
<name>A0A9D4SUF5_RHISA</name>
<comment type="caution">
    <text evidence="2">The sequence shown here is derived from an EMBL/GenBank/DDBJ whole genome shotgun (WGS) entry which is preliminary data.</text>
</comment>